<dbReference type="PANTHER" id="PTHR11804:SF5">
    <property type="entry name" value="OLIGOENDOPEPTIDASE F"/>
    <property type="match status" value="1"/>
</dbReference>
<feature type="domain" description="Oligopeptidase F N-terminal" evidence="8">
    <location>
        <begin position="120"/>
        <end position="189"/>
    </location>
</feature>
<proteinExistence type="inferred from homology"/>
<keyword evidence="10" id="KW-1185">Reference proteome</keyword>
<keyword evidence="1 6" id="KW-0645">Protease</keyword>
<keyword evidence="2 6" id="KW-0479">Metal-binding</keyword>
<sequence length="601" mass="67671">MSQNEDALGDLPTWRLQDLYEARDSASFNADLKKAAELAQAFETKWKGKLEQAAQATGSESLGAAIAEFEALEDLAGKLGSFAGLTYFSDTSDPANGKFYGDVQSKLTELSSHLLFFTLELNRIDDTIIDSCLKRDTKAAHYAPWLVDLRKDKTYQLDDKLEQLFLEKSMTSAAAFNRLFDETMSELRFEIDGEKLPLERTLNLLQEADEGVRARAAAALSKTFKDNLRVFTLITNTLAKDKEISDRWRGFEDIADSRHLANRVERRVVDALAAAVRDAYPRLSHRYYAMKAKWLGMEQMNFWDRNAPLPETPKALISWSQARQTVLDAYGNFAPEMADIARRFFDEQWIDAPARPGKAPGAFAHPTVPSAHPYVLVNYLGKPRDVMTLAHELGHGVHQVLAGGQGALMCQTPLTLAETASVFGEMLTFRALLNKTADSRERKAMLAQKVEDMINTVVRQIAFYEFERKVHSARRQGELTAEQIGELWLSVQTDSLGPSIRISEGYETWWTYIPHFIHSPFYVYAYAFGDCLVNSLYAVYQNAEEGFQQKYFDLLKAGGSKHHSELLAPFGLDATDPGFWSKGLSMIEGLIDELEALYNQK</sequence>
<protein>
    <submittedName>
        <fullName evidence="9">M3 family oligoendopeptidase</fullName>
    </submittedName>
</protein>
<evidence type="ECO:0000256" key="2">
    <source>
        <dbReference type="ARBA" id="ARBA00022723"/>
    </source>
</evidence>
<keyword evidence="4 6" id="KW-0862">Zinc</keyword>
<comment type="cofactor">
    <cofactor evidence="6">
        <name>Zn(2+)</name>
        <dbReference type="ChEBI" id="CHEBI:29105"/>
    </cofactor>
    <text evidence="6">Binds 1 zinc ion.</text>
</comment>
<gene>
    <name evidence="9" type="ORF">ACFOVS_08625</name>
</gene>
<keyword evidence="5 6" id="KW-0482">Metalloprotease</keyword>
<evidence type="ECO:0000259" key="7">
    <source>
        <dbReference type="Pfam" id="PF01432"/>
    </source>
</evidence>
<accession>A0ABV8E6U3</accession>
<dbReference type="InterPro" id="IPR011977">
    <property type="entry name" value="Pept_M3B_clade3"/>
</dbReference>
<dbReference type="Proteomes" id="UP001595697">
    <property type="component" value="Unassembled WGS sequence"/>
</dbReference>
<dbReference type="SUPFAM" id="SSF55486">
    <property type="entry name" value="Metalloproteases ('zincins'), catalytic domain"/>
    <property type="match status" value="1"/>
</dbReference>
<dbReference type="InterPro" id="IPR045090">
    <property type="entry name" value="Pept_M3A_M3B"/>
</dbReference>
<dbReference type="InterPro" id="IPR042088">
    <property type="entry name" value="OligoPept_F_C"/>
</dbReference>
<dbReference type="Gene3D" id="1.20.140.70">
    <property type="entry name" value="Oligopeptidase f, N-terminal domain"/>
    <property type="match status" value="1"/>
</dbReference>
<evidence type="ECO:0000259" key="8">
    <source>
        <dbReference type="Pfam" id="PF08439"/>
    </source>
</evidence>
<dbReference type="RefSeq" id="WP_247261928.1">
    <property type="nucleotide sequence ID" value="NZ_JALJQZ010000030.1"/>
</dbReference>
<evidence type="ECO:0000313" key="9">
    <source>
        <dbReference type="EMBL" id="MFC3968190.1"/>
    </source>
</evidence>
<evidence type="ECO:0000256" key="3">
    <source>
        <dbReference type="ARBA" id="ARBA00022801"/>
    </source>
</evidence>
<dbReference type="Pfam" id="PF08439">
    <property type="entry name" value="Peptidase_M3_N"/>
    <property type="match status" value="1"/>
</dbReference>
<keyword evidence="3 6" id="KW-0378">Hydrolase</keyword>
<evidence type="ECO:0000256" key="1">
    <source>
        <dbReference type="ARBA" id="ARBA00022670"/>
    </source>
</evidence>
<reference evidence="10" key="1">
    <citation type="journal article" date="2019" name="Int. J. Syst. Evol. Microbiol.">
        <title>The Global Catalogue of Microorganisms (GCM) 10K type strain sequencing project: providing services to taxonomists for standard genome sequencing and annotation.</title>
        <authorList>
            <consortium name="The Broad Institute Genomics Platform"/>
            <consortium name="The Broad Institute Genome Sequencing Center for Infectious Disease"/>
            <person name="Wu L."/>
            <person name="Ma J."/>
        </authorList>
    </citation>
    <scope>NUCLEOTIDE SEQUENCE [LARGE SCALE GENOMIC DNA]</scope>
    <source>
        <strain evidence="10">TBRC 5781</strain>
    </source>
</reference>
<evidence type="ECO:0000256" key="5">
    <source>
        <dbReference type="ARBA" id="ARBA00023049"/>
    </source>
</evidence>
<comment type="caution">
    <text evidence="9">The sequence shown here is derived from an EMBL/GenBank/DDBJ whole genome shotgun (WGS) entry which is preliminary data.</text>
</comment>
<name>A0ABV8E6U3_9HYPH</name>
<feature type="domain" description="Peptidase M3A/M3B catalytic" evidence="7">
    <location>
        <begin position="204"/>
        <end position="584"/>
    </location>
</feature>
<evidence type="ECO:0000256" key="4">
    <source>
        <dbReference type="ARBA" id="ARBA00022833"/>
    </source>
</evidence>
<comment type="similarity">
    <text evidence="6">Belongs to the peptidase M3 family.</text>
</comment>
<dbReference type="NCBIfam" id="TIGR02290">
    <property type="entry name" value="M3_fam_3"/>
    <property type="match status" value="1"/>
</dbReference>
<dbReference type="Gene3D" id="1.10.1370.20">
    <property type="entry name" value="Oligoendopeptidase f, C-terminal domain"/>
    <property type="match status" value="1"/>
</dbReference>
<evidence type="ECO:0000256" key="6">
    <source>
        <dbReference type="RuleBase" id="RU003435"/>
    </source>
</evidence>
<dbReference type="PANTHER" id="PTHR11804">
    <property type="entry name" value="PROTEASE M3 THIMET OLIGOPEPTIDASE-RELATED"/>
    <property type="match status" value="1"/>
</dbReference>
<dbReference type="EMBL" id="JBHSBD010000031">
    <property type="protein sequence ID" value="MFC3968190.1"/>
    <property type="molecule type" value="Genomic_DNA"/>
</dbReference>
<dbReference type="InterPro" id="IPR001567">
    <property type="entry name" value="Pept_M3A_M3B_dom"/>
</dbReference>
<dbReference type="CDD" id="cd09610">
    <property type="entry name" value="M3B_PepF"/>
    <property type="match status" value="1"/>
</dbReference>
<dbReference type="InterPro" id="IPR013647">
    <property type="entry name" value="OligopepF_N_dom"/>
</dbReference>
<dbReference type="Pfam" id="PF01432">
    <property type="entry name" value="Peptidase_M3"/>
    <property type="match status" value="1"/>
</dbReference>
<organism evidence="9 10">
    <name type="scientific">Rhizobium lemnae</name>
    <dbReference type="NCBI Taxonomy" id="1214924"/>
    <lineage>
        <taxon>Bacteria</taxon>
        <taxon>Pseudomonadati</taxon>
        <taxon>Pseudomonadota</taxon>
        <taxon>Alphaproteobacteria</taxon>
        <taxon>Hyphomicrobiales</taxon>
        <taxon>Rhizobiaceae</taxon>
        <taxon>Rhizobium/Agrobacterium group</taxon>
        <taxon>Rhizobium</taxon>
    </lineage>
</organism>
<evidence type="ECO:0000313" key="10">
    <source>
        <dbReference type="Proteomes" id="UP001595697"/>
    </source>
</evidence>